<accession>A0A3S1BGY6</accession>
<comment type="caution">
    <text evidence="2">The sequence shown here is derived from an EMBL/GenBank/DDBJ whole genome shotgun (WGS) entry which is preliminary data.</text>
</comment>
<dbReference type="GO" id="GO:0016020">
    <property type="term" value="C:membrane"/>
    <property type="evidence" value="ECO:0007669"/>
    <property type="project" value="InterPro"/>
</dbReference>
<dbReference type="OrthoDB" id="412155at2759"/>
<evidence type="ECO:0000313" key="3">
    <source>
        <dbReference type="Proteomes" id="UP000271974"/>
    </source>
</evidence>
<dbReference type="Proteomes" id="UP000271974">
    <property type="component" value="Unassembled WGS sequence"/>
</dbReference>
<dbReference type="AlphaFoldDB" id="A0A3S1BGY6"/>
<sequence>IVAVRGTHFTGSTAIDDIHYSPLPCPDADLSPVSDCDFEMGDCGFTNFSANAFNWTRMSGGTPSLNTGPGTDHTYGTKQGHYMYLEATNHSPGTTSSVLTPALALSGSPSYCLRFFYHMYGSSMGELRVHRLIRGRQLLWKRTGDQGPTWVRAEVTVLGDKTDKVGLEFEGVVGSSYTSDIAIDDITVHDSPCDSPGACSFESGDFCTWRNEVGGTDNFDWAV</sequence>
<gene>
    <name evidence="2" type="ORF">EGW08_008520</name>
</gene>
<dbReference type="SMART" id="SM00137">
    <property type="entry name" value="MAM"/>
    <property type="match status" value="1"/>
</dbReference>
<dbReference type="PANTHER" id="PTHR23282">
    <property type="entry name" value="APICAL ENDOSOMAL GLYCOPROTEIN PRECURSOR"/>
    <property type="match status" value="1"/>
</dbReference>
<dbReference type="Gene3D" id="2.60.120.200">
    <property type="match status" value="1"/>
</dbReference>
<keyword evidence="3" id="KW-1185">Reference proteome</keyword>
<feature type="domain" description="MAM" evidence="1">
    <location>
        <begin position="34"/>
        <end position="195"/>
    </location>
</feature>
<name>A0A3S1BGY6_ELYCH</name>
<dbReference type="PRINTS" id="PR00020">
    <property type="entry name" value="MAMDOMAIN"/>
</dbReference>
<feature type="non-terminal residue" evidence="2">
    <location>
        <position position="223"/>
    </location>
</feature>
<proteinExistence type="predicted"/>
<dbReference type="CDD" id="cd06263">
    <property type="entry name" value="MAM"/>
    <property type="match status" value="1"/>
</dbReference>
<feature type="non-terminal residue" evidence="2">
    <location>
        <position position="1"/>
    </location>
</feature>
<dbReference type="InterPro" id="IPR013320">
    <property type="entry name" value="ConA-like_dom_sf"/>
</dbReference>
<dbReference type="Pfam" id="PF00629">
    <property type="entry name" value="MAM"/>
    <property type="match status" value="1"/>
</dbReference>
<organism evidence="2 3">
    <name type="scientific">Elysia chlorotica</name>
    <name type="common">Eastern emerald elysia</name>
    <name type="synonym">Sea slug</name>
    <dbReference type="NCBI Taxonomy" id="188477"/>
    <lineage>
        <taxon>Eukaryota</taxon>
        <taxon>Metazoa</taxon>
        <taxon>Spiralia</taxon>
        <taxon>Lophotrochozoa</taxon>
        <taxon>Mollusca</taxon>
        <taxon>Gastropoda</taxon>
        <taxon>Heterobranchia</taxon>
        <taxon>Euthyneura</taxon>
        <taxon>Panpulmonata</taxon>
        <taxon>Sacoglossa</taxon>
        <taxon>Placobranchoidea</taxon>
        <taxon>Plakobranchidae</taxon>
        <taxon>Elysia</taxon>
    </lineage>
</organism>
<reference evidence="2 3" key="1">
    <citation type="submission" date="2019-01" db="EMBL/GenBank/DDBJ databases">
        <title>A draft genome assembly of the solar-powered sea slug Elysia chlorotica.</title>
        <authorList>
            <person name="Cai H."/>
            <person name="Li Q."/>
            <person name="Fang X."/>
            <person name="Li J."/>
            <person name="Curtis N.E."/>
            <person name="Altenburger A."/>
            <person name="Shibata T."/>
            <person name="Feng M."/>
            <person name="Maeda T."/>
            <person name="Schwartz J.A."/>
            <person name="Shigenobu S."/>
            <person name="Lundholm N."/>
            <person name="Nishiyama T."/>
            <person name="Yang H."/>
            <person name="Hasebe M."/>
            <person name="Li S."/>
            <person name="Pierce S.K."/>
            <person name="Wang J."/>
        </authorList>
    </citation>
    <scope>NUCLEOTIDE SEQUENCE [LARGE SCALE GENOMIC DNA]</scope>
    <source>
        <strain evidence="2">EC2010</strain>
        <tissue evidence="2">Whole organism of an adult</tissue>
    </source>
</reference>
<dbReference type="PANTHER" id="PTHR23282:SF101">
    <property type="entry name" value="MAM DOMAIN-CONTAINING PROTEIN"/>
    <property type="match status" value="1"/>
</dbReference>
<protein>
    <recommendedName>
        <fullName evidence="1">MAM domain-containing protein</fullName>
    </recommendedName>
</protein>
<dbReference type="InterPro" id="IPR000998">
    <property type="entry name" value="MAM_dom"/>
</dbReference>
<evidence type="ECO:0000313" key="2">
    <source>
        <dbReference type="EMBL" id="RUS83724.1"/>
    </source>
</evidence>
<dbReference type="SUPFAM" id="SSF49899">
    <property type="entry name" value="Concanavalin A-like lectins/glucanases"/>
    <property type="match status" value="1"/>
</dbReference>
<evidence type="ECO:0000259" key="1">
    <source>
        <dbReference type="PROSITE" id="PS50060"/>
    </source>
</evidence>
<feature type="domain" description="MAM" evidence="1">
    <location>
        <begin position="197"/>
        <end position="223"/>
    </location>
</feature>
<dbReference type="PROSITE" id="PS50060">
    <property type="entry name" value="MAM_2"/>
    <property type="match status" value="2"/>
</dbReference>
<dbReference type="InterPro" id="IPR051560">
    <property type="entry name" value="MAM_domain-containing"/>
</dbReference>
<dbReference type="STRING" id="188477.A0A3S1BGY6"/>
<dbReference type="EMBL" id="RQTK01000233">
    <property type="protein sequence ID" value="RUS83724.1"/>
    <property type="molecule type" value="Genomic_DNA"/>
</dbReference>